<proteinExistence type="inferred from homology"/>
<sequence>MFGKSRQKPFIEVDILGEAKMANPLQFIREARAELGKVVWPSRKDTIRVTIAVIVLSLAVAMFLGAVDYGLTKLFEWVVNNR</sequence>
<organism evidence="10 11">
    <name type="scientific">Candidatus Doudnabacteria bacterium RIFCSPHIGHO2_01_FULL_45_18</name>
    <dbReference type="NCBI Taxonomy" id="1817823"/>
    <lineage>
        <taxon>Bacteria</taxon>
        <taxon>Candidatus Doudnaibacteriota</taxon>
    </lineage>
</organism>
<comment type="function">
    <text evidence="9">Essential subunit of the Sec protein translocation channel SecYEG. Clamps together the 2 halves of SecY. May contact the channel plug during translocation.</text>
</comment>
<dbReference type="GO" id="GO:0008320">
    <property type="term" value="F:protein transmembrane transporter activity"/>
    <property type="evidence" value="ECO:0007669"/>
    <property type="project" value="UniProtKB-UniRule"/>
</dbReference>
<dbReference type="Proteomes" id="UP000176233">
    <property type="component" value="Unassembled WGS sequence"/>
</dbReference>
<comment type="subunit">
    <text evidence="9">Component of the Sec protein translocase complex. Heterotrimer consisting of SecY, SecE and SecG subunits. The heterotrimers can form oligomers, although 1 heterotrimer is thought to be able to translocate proteins. Interacts with the ribosome. Interacts with SecDF, and other proteins may be involved. Interacts with SecA.</text>
</comment>
<evidence type="ECO:0000256" key="9">
    <source>
        <dbReference type="HAMAP-Rule" id="MF_00422"/>
    </source>
</evidence>
<accession>A0A1F5NRA5</accession>
<dbReference type="NCBIfam" id="TIGR00964">
    <property type="entry name" value="secE_bact"/>
    <property type="match status" value="1"/>
</dbReference>
<comment type="similarity">
    <text evidence="9">Belongs to the SecE/SEC61-gamma family.</text>
</comment>
<keyword evidence="2 9" id="KW-0813">Transport</keyword>
<keyword evidence="5 9" id="KW-0653">Protein transport</keyword>
<dbReference type="Pfam" id="PF00584">
    <property type="entry name" value="SecE"/>
    <property type="match status" value="1"/>
</dbReference>
<dbReference type="GO" id="GO:0006605">
    <property type="term" value="P:protein targeting"/>
    <property type="evidence" value="ECO:0007669"/>
    <property type="project" value="UniProtKB-UniRule"/>
</dbReference>
<keyword evidence="8 9" id="KW-0472">Membrane</keyword>
<evidence type="ECO:0000256" key="7">
    <source>
        <dbReference type="ARBA" id="ARBA00023010"/>
    </source>
</evidence>
<comment type="caution">
    <text evidence="10">The sequence shown here is derived from an EMBL/GenBank/DDBJ whole genome shotgun (WGS) entry which is preliminary data.</text>
</comment>
<evidence type="ECO:0000313" key="10">
    <source>
        <dbReference type="EMBL" id="OGE80158.1"/>
    </source>
</evidence>
<dbReference type="Gene3D" id="1.20.5.1030">
    <property type="entry name" value="Preprotein translocase secy subunit"/>
    <property type="match status" value="1"/>
</dbReference>
<evidence type="ECO:0000256" key="2">
    <source>
        <dbReference type="ARBA" id="ARBA00022448"/>
    </source>
</evidence>
<dbReference type="GO" id="GO:0009306">
    <property type="term" value="P:protein secretion"/>
    <property type="evidence" value="ECO:0007669"/>
    <property type="project" value="UniProtKB-UniRule"/>
</dbReference>
<keyword evidence="3 9" id="KW-1003">Cell membrane</keyword>
<evidence type="ECO:0000256" key="5">
    <source>
        <dbReference type="ARBA" id="ARBA00022927"/>
    </source>
</evidence>
<comment type="subcellular location">
    <subcellularLocation>
        <location evidence="9">Cell membrane</location>
        <topology evidence="9">Single-pass membrane protein</topology>
    </subcellularLocation>
    <subcellularLocation>
        <location evidence="1">Membrane</location>
    </subcellularLocation>
</comment>
<dbReference type="EMBL" id="MFEJ01000019">
    <property type="protein sequence ID" value="OGE80158.1"/>
    <property type="molecule type" value="Genomic_DNA"/>
</dbReference>
<gene>
    <name evidence="9" type="primary">secE</name>
    <name evidence="10" type="ORF">A2660_02405</name>
</gene>
<dbReference type="GO" id="GO:0005886">
    <property type="term" value="C:plasma membrane"/>
    <property type="evidence" value="ECO:0007669"/>
    <property type="project" value="UniProtKB-SubCell"/>
</dbReference>
<dbReference type="PANTHER" id="PTHR33910:SF1">
    <property type="entry name" value="PROTEIN TRANSLOCASE SUBUNIT SECE"/>
    <property type="match status" value="1"/>
</dbReference>
<evidence type="ECO:0000313" key="11">
    <source>
        <dbReference type="Proteomes" id="UP000176233"/>
    </source>
</evidence>
<dbReference type="HAMAP" id="MF_00422">
    <property type="entry name" value="SecE"/>
    <property type="match status" value="1"/>
</dbReference>
<dbReference type="AlphaFoldDB" id="A0A1F5NRA5"/>
<evidence type="ECO:0000256" key="3">
    <source>
        <dbReference type="ARBA" id="ARBA00022475"/>
    </source>
</evidence>
<keyword evidence="7 9" id="KW-0811">Translocation</keyword>
<evidence type="ECO:0000256" key="4">
    <source>
        <dbReference type="ARBA" id="ARBA00022692"/>
    </source>
</evidence>
<evidence type="ECO:0000256" key="8">
    <source>
        <dbReference type="ARBA" id="ARBA00023136"/>
    </source>
</evidence>
<name>A0A1F5NRA5_9BACT</name>
<evidence type="ECO:0000256" key="6">
    <source>
        <dbReference type="ARBA" id="ARBA00022989"/>
    </source>
</evidence>
<protein>
    <recommendedName>
        <fullName evidence="9">Protein translocase subunit SecE</fullName>
    </recommendedName>
</protein>
<evidence type="ECO:0000256" key="1">
    <source>
        <dbReference type="ARBA" id="ARBA00004370"/>
    </source>
</evidence>
<reference evidence="10 11" key="1">
    <citation type="journal article" date="2016" name="Nat. Commun.">
        <title>Thousands of microbial genomes shed light on interconnected biogeochemical processes in an aquifer system.</title>
        <authorList>
            <person name="Anantharaman K."/>
            <person name="Brown C.T."/>
            <person name="Hug L.A."/>
            <person name="Sharon I."/>
            <person name="Castelle C.J."/>
            <person name="Probst A.J."/>
            <person name="Thomas B.C."/>
            <person name="Singh A."/>
            <person name="Wilkins M.J."/>
            <person name="Karaoz U."/>
            <person name="Brodie E.L."/>
            <person name="Williams K.H."/>
            <person name="Hubbard S.S."/>
            <person name="Banfield J.F."/>
        </authorList>
    </citation>
    <scope>NUCLEOTIDE SEQUENCE [LARGE SCALE GENOMIC DNA]</scope>
</reference>
<keyword evidence="6 9" id="KW-1133">Transmembrane helix</keyword>
<dbReference type="GO" id="GO:0065002">
    <property type="term" value="P:intracellular protein transmembrane transport"/>
    <property type="evidence" value="ECO:0007669"/>
    <property type="project" value="UniProtKB-UniRule"/>
</dbReference>
<keyword evidence="4 9" id="KW-0812">Transmembrane</keyword>
<dbReference type="PANTHER" id="PTHR33910">
    <property type="entry name" value="PROTEIN TRANSLOCASE SUBUNIT SECE"/>
    <property type="match status" value="1"/>
</dbReference>
<feature type="transmembrane region" description="Helical" evidence="9">
    <location>
        <begin position="47"/>
        <end position="67"/>
    </location>
</feature>
<dbReference type="InterPro" id="IPR001901">
    <property type="entry name" value="Translocase_SecE/Sec61-g"/>
</dbReference>
<dbReference type="InterPro" id="IPR038379">
    <property type="entry name" value="SecE_sf"/>
</dbReference>
<dbReference type="GO" id="GO:0043952">
    <property type="term" value="P:protein transport by the Sec complex"/>
    <property type="evidence" value="ECO:0007669"/>
    <property type="project" value="UniProtKB-UniRule"/>
</dbReference>
<dbReference type="InterPro" id="IPR005807">
    <property type="entry name" value="SecE_bac"/>
</dbReference>